<dbReference type="SUPFAM" id="SSF53686">
    <property type="entry name" value="Tryptophan synthase beta subunit-like PLP-dependent enzymes"/>
    <property type="match status" value="1"/>
</dbReference>
<reference evidence="1 2" key="1">
    <citation type="submission" date="2020-08" db="EMBL/GenBank/DDBJ databases">
        <title>Sequencing the genomes of 1000 actinobacteria strains.</title>
        <authorList>
            <person name="Klenk H.-P."/>
        </authorList>
    </citation>
    <scope>NUCLEOTIDE SEQUENCE [LARGE SCALE GENOMIC DNA]</scope>
    <source>
        <strain evidence="1 2">DSM 45486</strain>
    </source>
</reference>
<accession>A0A7W9HK95</accession>
<dbReference type="GO" id="GO:1901605">
    <property type="term" value="P:alpha-amino acid metabolic process"/>
    <property type="evidence" value="ECO:0007669"/>
    <property type="project" value="UniProtKB-ARBA"/>
</dbReference>
<dbReference type="RefSeq" id="WP_184921406.1">
    <property type="nucleotide sequence ID" value="NZ_JACHMO010000001.1"/>
</dbReference>
<dbReference type="AlphaFoldDB" id="A0A7W9HK95"/>
<dbReference type="Proteomes" id="UP000552097">
    <property type="component" value="Unassembled WGS sequence"/>
</dbReference>
<dbReference type="EMBL" id="JACHMO010000001">
    <property type="protein sequence ID" value="MBB5803854.1"/>
    <property type="molecule type" value="Genomic_DNA"/>
</dbReference>
<keyword evidence="2" id="KW-1185">Reference proteome</keyword>
<comment type="caution">
    <text evidence="1">The sequence shown here is derived from an EMBL/GenBank/DDBJ whole genome shotgun (WGS) entry which is preliminary data.</text>
</comment>
<evidence type="ECO:0000313" key="2">
    <source>
        <dbReference type="Proteomes" id="UP000552097"/>
    </source>
</evidence>
<proteinExistence type="predicted"/>
<dbReference type="InterPro" id="IPR036052">
    <property type="entry name" value="TrpB-like_PALP_sf"/>
</dbReference>
<sequence>MDRGVSSFVYASPAPGFAQVALAYTSRLLGAECVLFCELLDGDFHEFSLLAQSYGARIHASASLYDAEEEAEAFCGDDERMLKLPLGFGCTEYTSHLRQALTREWANVVAELGTTPRRLWLPVGSATLATAFRQVLPKTVELHCVDVRILEESDERIKQLGELPGVVLYRSDQEFLEAATTPPPFPSNAFYDAKLWPLIREHAADGDVWWNVAR</sequence>
<evidence type="ECO:0000313" key="1">
    <source>
        <dbReference type="EMBL" id="MBB5803854.1"/>
    </source>
</evidence>
<organism evidence="1 2">
    <name type="scientific">Saccharothrix ecbatanensis</name>
    <dbReference type="NCBI Taxonomy" id="1105145"/>
    <lineage>
        <taxon>Bacteria</taxon>
        <taxon>Bacillati</taxon>
        <taxon>Actinomycetota</taxon>
        <taxon>Actinomycetes</taxon>
        <taxon>Pseudonocardiales</taxon>
        <taxon>Pseudonocardiaceae</taxon>
        <taxon>Saccharothrix</taxon>
    </lineage>
</organism>
<protein>
    <submittedName>
        <fullName evidence="1">Uncharacterized protein</fullName>
    </submittedName>
</protein>
<gene>
    <name evidence="1" type="ORF">F4560_003622</name>
</gene>
<name>A0A7W9HK95_9PSEU</name>